<keyword evidence="5" id="KW-0862">Zinc</keyword>
<dbReference type="InterPro" id="IPR016192">
    <property type="entry name" value="APOBEC/CMP_deaminase_Zn-bd"/>
</dbReference>
<dbReference type="CDD" id="cd01283">
    <property type="entry name" value="cytidine_deaminase"/>
    <property type="match status" value="1"/>
</dbReference>
<sequence length="319" mass="33524">MSSNPFKADPAIPARLASLGPELREAVQQAAKGVLASRARAPLGNEGSVIPRAVAEDLIGRFQLSSVRELMLLLLDVAKGYAHPSISDFHVGAVGLEAETGNLILGGNVEFPGSHLGYTLHGEGFIVIRAMSRGANISTLAIGEAHPCAHCRQCLAEYARSGELELIDPLGHTLSLAQLYPWPFDPAYLGEPGAMPGRVLWPELAFAEASDHPEAPALLAAGRHSHSPYSRCPGAVVLTLADGNHVSGIAMESVAFNPTIQPIQAAIVNLLAHGYGYADVREAVLGTVIGGAVDYSRSTAELLASLSPDIRLTVLGWRG</sequence>
<dbReference type="PANTHER" id="PTHR11644">
    <property type="entry name" value="CYTIDINE DEAMINASE"/>
    <property type="match status" value="1"/>
</dbReference>
<dbReference type="Gene3D" id="3.40.140.10">
    <property type="entry name" value="Cytidine Deaminase, domain 2"/>
    <property type="match status" value="2"/>
</dbReference>
<comment type="subunit">
    <text evidence="2">Homodimer.</text>
</comment>
<dbReference type="EMBL" id="JAPKNK010000001">
    <property type="protein sequence ID" value="MCX5567990.1"/>
    <property type="molecule type" value="Genomic_DNA"/>
</dbReference>
<dbReference type="AlphaFoldDB" id="A0A9X3DY37"/>
<evidence type="ECO:0000259" key="6">
    <source>
        <dbReference type="PROSITE" id="PS51747"/>
    </source>
</evidence>
<organism evidence="7 8">
    <name type="scientific">Kaistia nematophila</name>
    <dbReference type="NCBI Taxonomy" id="2994654"/>
    <lineage>
        <taxon>Bacteria</taxon>
        <taxon>Pseudomonadati</taxon>
        <taxon>Pseudomonadota</taxon>
        <taxon>Alphaproteobacteria</taxon>
        <taxon>Hyphomicrobiales</taxon>
        <taxon>Kaistiaceae</taxon>
        <taxon>Kaistia</taxon>
    </lineage>
</organism>
<feature type="domain" description="CMP/dCMP-type deaminase" evidence="6">
    <location>
        <begin position="66"/>
        <end position="187"/>
    </location>
</feature>
<comment type="caution">
    <text evidence="7">The sequence shown here is derived from an EMBL/GenBank/DDBJ whole genome shotgun (WGS) entry which is preliminary data.</text>
</comment>
<feature type="domain" description="CMP/dCMP-type deaminase" evidence="6">
    <location>
        <begin position="209"/>
        <end position="319"/>
    </location>
</feature>
<dbReference type="InterPro" id="IPR050202">
    <property type="entry name" value="Cyt/Deoxycyt_deaminase"/>
</dbReference>
<dbReference type="PROSITE" id="PS51747">
    <property type="entry name" value="CYT_DCMP_DEAMINASES_2"/>
    <property type="match status" value="2"/>
</dbReference>
<dbReference type="GO" id="GO:0004126">
    <property type="term" value="F:cytidine deaminase activity"/>
    <property type="evidence" value="ECO:0007669"/>
    <property type="project" value="InterPro"/>
</dbReference>
<dbReference type="GO" id="GO:0005829">
    <property type="term" value="C:cytosol"/>
    <property type="evidence" value="ECO:0007669"/>
    <property type="project" value="TreeGrafter"/>
</dbReference>
<keyword evidence="8" id="KW-1185">Reference proteome</keyword>
<evidence type="ECO:0000256" key="4">
    <source>
        <dbReference type="ARBA" id="ARBA00022801"/>
    </source>
</evidence>
<dbReference type="GO" id="GO:0008270">
    <property type="term" value="F:zinc ion binding"/>
    <property type="evidence" value="ECO:0007669"/>
    <property type="project" value="InterPro"/>
</dbReference>
<dbReference type="GO" id="GO:0072527">
    <property type="term" value="P:pyrimidine-containing compound metabolic process"/>
    <property type="evidence" value="ECO:0007669"/>
    <property type="project" value="UniProtKB-ARBA"/>
</dbReference>
<evidence type="ECO:0000256" key="1">
    <source>
        <dbReference type="ARBA" id="ARBA00006576"/>
    </source>
</evidence>
<dbReference type="InterPro" id="IPR016193">
    <property type="entry name" value="Cytidine_deaminase-like"/>
</dbReference>
<dbReference type="GO" id="GO:0055086">
    <property type="term" value="P:nucleobase-containing small molecule metabolic process"/>
    <property type="evidence" value="ECO:0007669"/>
    <property type="project" value="UniProtKB-ARBA"/>
</dbReference>
<dbReference type="Proteomes" id="UP001144805">
    <property type="component" value="Unassembled WGS sequence"/>
</dbReference>
<name>A0A9X3DY37_9HYPH</name>
<dbReference type="GO" id="GO:0042802">
    <property type="term" value="F:identical protein binding"/>
    <property type="evidence" value="ECO:0007669"/>
    <property type="project" value="UniProtKB-ARBA"/>
</dbReference>
<accession>A0A9X3DY37</accession>
<dbReference type="RefSeq" id="WP_266336953.1">
    <property type="nucleotide sequence ID" value="NZ_JAPKNK010000001.1"/>
</dbReference>
<evidence type="ECO:0000256" key="5">
    <source>
        <dbReference type="ARBA" id="ARBA00022833"/>
    </source>
</evidence>
<keyword evidence="4" id="KW-0378">Hydrolase</keyword>
<protein>
    <recommendedName>
        <fullName evidence="6">CMP/dCMP-type deaminase domain-containing protein</fullName>
    </recommendedName>
</protein>
<dbReference type="SUPFAM" id="SSF53927">
    <property type="entry name" value="Cytidine deaminase-like"/>
    <property type="match status" value="2"/>
</dbReference>
<gene>
    <name evidence="7" type="ORF">OSH07_02165</name>
</gene>
<evidence type="ECO:0000313" key="7">
    <source>
        <dbReference type="EMBL" id="MCX5567990.1"/>
    </source>
</evidence>
<keyword evidence="3" id="KW-0479">Metal-binding</keyword>
<evidence type="ECO:0000313" key="8">
    <source>
        <dbReference type="Proteomes" id="UP001144805"/>
    </source>
</evidence>
<dbReference type="InterPro" id="IPR002125">
    <property type="entry name" value="CMP_dCMP_dom"/>
</dbReference>
<dbReference type="Pfam" id="PF08211">
    <property type="entry name" value="dCMP_cyt_deam_2"/>
    <property type="match status" value="1"/>
</dbReference>
<dbReference type="InterPro" id="IPR013171">
    <property type="entry name" value="Cyd/dCyd_deaminase_Zn-bd"/>
</dbReference>
<comment type="similarity">
    <text evidence="1">Belongs to the cytidine and deoxycytidylate deaminase family.</text>
</comment>
<dbReference type="PROSITE" id="PS00903">
    <property type="entry name" value="CYT_DCMP_DEAMINASES_1"/>
    <property type="match status" value="1"/>
</dbReference>
<evidence type="ECO:0000256" key="3">
    <source>
        <dbReference type="ARBA" id="ARBA00022723"/>
    </source>
</evidence>
<reference evidence="7" key="1">
    <citation type="submission" date="2022-11" db="EMBL/GenBank/DDBJ databases">
        <title>Biodiversity and phylogenetic relationships of bacteria.</title>
        <authorList>
            <person name="Machado R.A.R."/>
            <person name="Bhat A."/>
            <person name="Loulou A."/>
            <person name="Kallel S."/>
        </authorList>
    </citation>
    <scope>NUCLEOTIDE SEQUENCE</scope>
    <source>
        <strain evidence="7">K-TC2</strain>
    </source>
</reference>
<dbReference type="PANTHER" id="PTHR11644:SF2">
    <property type="entry name" value="CYTIDINE DEAMINASE"/>
    <property type="match status" value="1"/>
</dbReference>
<dbReference type="Pfam" id="PF00383">
    <property type="entry name" value="dCMP_cyt_deam_1"/>
    <property type="match status" value="1"/>
</dbReference>
<proteinExistence type="inferred from homology"/>
<evidence type="ECO:0000256" key="2">
    <source>
        <dbReference type="ARBA" id="ARBA00011738"/>
    </source>
</evidence>